<dbReference type="NCBIfam" id="TIGR00796">
    <property type="entry name" value="livcs"/>
    <property type="match status" value="1"/>
</dbReference>
<feature type="transmembrane region" description="Helical" evidence="9">
    <location>
        <begin position="337"/>
        <end position="360"/>
    </location>
</feature>
<dbReference type="EMBL" id="CP022022">
    <property type="protein sequence ID" value="ASF41691.1"/>
    <property type="molecule type" value="Genomic_DNA"/>
</dbReference>
<dbReference type="KEGG" id="capn:CBG49_00555"/>
<keyword evidence="6" id="KW-0029">Amino-acid transport</keyword>
<comment type="similarity">
    <text evidence="2">Belongs to the branched chain amino acid transporter family.</text>
</comment>
<feature type="transmembrane region" description="Helical" evidence="9">
    <location>
        <begin position="12"/>
        <end position="31"/>
    </location>
</feature>
<evidence type="ECO:0000256" key="6">
    <source>
        <dbReference type="ARBA" id="ARBA00022970"/>
    </source>
</evidence>
<feature type="transmembrane region" description="Helical" evidence="9">
    <location>
        <begin position="313"/>
        <end position="331"/>
    </location>
</feature>
<evidence type="ECO:0000256" key="8">
    <source>
        <dbReference type="ARBA" id="ARBA00023136"/>
    </source>
</evidence>
<dbReference type="Pfam" id="PF05525">
    <property type="entry name" value="Branch_AA_trans"/>
    <property type="match status" value="1"/>
</dbReference>
<dbReference type="GO" id="GO:0015188">
    <property type="term" value="F:L-isoleucine transmembrane transporter activity"/>
    <property type="evidence" value="ECO:0007669"/>
    <property type="project" value="TreeGrafter"/>
</dbReference>
<feature type="transmembrane region" description="Helical" evidence="9">
    <location>
        <begin position="192"/>
        <end position="213"/>
    </location>
</feature>
<dbReference type="GO" id="GO:0015190">
    <property type="term" value="F:L-leucine transmembrane transporter activity"/>
    <property type="evidence" value="ECO:0007669"/>
    <property type="project" value="TreeGrafter"/>
</dbReference>
<feature type="transmembrane region" description="Helical" evidence="9">
    <location>
        <begin position="225"/>
        <end position="248"/>
    </location>
</feature>
<dbReference type="RefSeq" id="WP_088592918.1">
    <property type="nucleotide sequence ID" value="NZ_CP022022.1"/>
</dbReference>
<dbReference type="AlphaFoldDB" id="A0A1Z4BK66"/>
<keyword evidence="8 9" id="KW-0472">Membrane</keyword>
<evidence type="ECO:0000256" key="3">
    <source>
        <dbReference type="ARBA" id="ARBA00022448"/>
    </source>
</evidence>
<comment type="subcellular location">
    <subcellularLocation>
        <location evidence="1">Cell membrane</location>
        <topology evidence="1">Multi-pass membrane protein</topology>
    </subcellularLocation>
</comment>
<keyword evidence="4" id="KW-1003">Cell membrane</keyword>
<dbReference type="PANTHER" id="PTHR30588">
    <property type="entry name" value="BRANCHED-CHAIN AMINO ACID TRANSPORT SYSTEM 2 CARRIER PROTEIN"/>
    <property type="match status" value="1"/>
</dbReference>
<dbReference type="GO" id="GO:0005886">
    <property type="term" value="C:plasma membrane"/>
    <property type="evidence" value="ECO:0007669"/>
    <property type="project" value="UniProtKB-SubCell"/>
</dbReference>
<evidence type="ECO:0000256" key="9">
    <source>
        <dbReference type="SAM" id="Phobius"/>
    </source>
</evidence>
<dbReference type="GO" id="GO:0005304">
    <property type="term" value="F:L-valine transmembrane transporter activity"/>
    <property type="evidence" value="ECO:0007669"/>
    <property type="project" value="TreeGrafter"/>
</dbReference>
<dbReference type="PANTHER" id="PTHR30588:SF0">
    <property type="entry name" value="BRANCHED-CHAIN AMINO ACID PERMEASE BRNQ"/>
    <property type="match status" value="1"/>
</dbReference>
<dbReference type="GO" id="GO:0015818">
    <property type="term" value="P:isoleucine transport"/>
    <property type="evidence" value="ECO:0007669"/>
    <property type="project" value="TreeGrafter"/>
</dbReference>
<evidence type="ECO:0000256" key="7">
    <source>
        <dbReference type="ARBA" id="ARBA00022989"/>
    </source>
</evidence>
<feature type="transmembrane region" description="Helical" evidence="9">
    <location>
        <begin position="83"/>
        <end position="100"/>
    </location>
</feature>
<feature type="transmembrane region" description="Helical" evidence="9">
    <location>
        <begin position="150"/>
        <end position="172"/>
    </location>
</feature>
<keyword evidence="5 9" id="KW-0812">Transmembrane</keyword>
<evidence type="ECO:0000256" key="2">
    <source>
        <dbReference type="ARBA" id="ARBA00008540"/>
    </source>
</evidence>
<accession>A0A1Z4BK66</accession>
<feature type="transmembrane region" description="Helical" evidence="9">
    <location>
        <begin position="277"/>
        <end position="301"/>
    </location>
</feature>
<feature type="transmembrane region" description="Helical" evidence="9">
    <location>
        <begin position="412"/>
        <end position="431"/>
    </location>
</feature>
<reference evidence="11" key="1">
    <citation type="submission" date="2017-06" db="EMBL/GenBank/DDBJ databases">
        <title>Complete genome sequence of Capnocytophaga sp. KCOM 1579 (=ChDC OS43) isolated from a human refractory periapical abscess lesion.</title>
        <authorList>
            <person name="Kook J.-K."/>
            <person name="Park S.-N."/>
            <person name="Lim Y.K."/>
            <person name="Roh H."/>
        </authorList>
    </citation>
    <scope>NUCLEOTIDE SEQUENCE [LARGE SCALE GENOMIC DNA]</scope>
    <source>
        <strain evidence="11">ChDC OS43</strain>
    </source>
</reference>
<organism evidence="10 11">
    <name type="scientific">Capnocytophaga endodontalis</name>
    <dbReference type="NCBI Taxonomy" id="2708117"/>
    <lineage>
        <taxon>Bacteria</taxon>
        <taxon>Pseudomonadati</taxon>
        <taxon>Bacteroidota</taxon>
        <taxon>Flavobacteriia</taxon>
        <taxon>Flavobacteriales</taxon>
        <taxon>Flavobacteriaceae</taxon>
        <taxon>Capnocytophaga</taxon>
    </lineage>
</organism>
<keyword evidence="7 9" id="KW-1133">Transmembrane helix</keyword>
<dbReference type="InterPro" id="IPR004685">
    <property type="entry name" value="Brnchd-chn_aa_trnsp_Livcs"/>
</dbReference>
<dbReference type="GO" id="GO:0015820">
    <property type="term" value="P:L-leucine transport"/>
    <property type="evidence" value="ECO:0007669"/>
    <property type="project" value="TreeGrafter"/>
</dbReference>
<name>A0A1Z4BK66_9FLAO</name>
<feature type="transmembrane region" description="Helical" evidence="9">
    <location>
        <begin position="120"/>
        <end position="138"/>
    </location>
</feature>
<gene>
    <name evidence="10" type="primary">brnQ</name>
    <name evidence="10" type="ORF">CBG49_00555</name>
</gene>
<feature type="transmembrane region" description="Helical" evidence="9">
    <location>
        <begin position="372"/>
        <end position="392"/>
    </location>
</feature>
<evidence type="ECO:0000256" key="4">
    <source>
        <dbReference type="ARBA" id="ARBA00022475"/>
    </source>
</evidence>
<proteinExistence type="inferred from homology"/>
<evidence type="ECO:0000256" key="5">
    <source>
        <dbReference type="ARBA" id="ARBA00022692"/>
    </source>
</evidence>
<sequence>MELGNKHKWSTVTTVGFALFAMFFGAGNLILPPFIGLEVGNEWLWALLGFFITAIIAPFLGVLMVAKAGTNFTHLGNRIHPELIKWLTLFVILCIGPLIAIPRTGSTTFEVGIAPLLPDLPKIAFLVVFFGMVLVLSISKSKIVDIIGKFLTPFLLIVLVLLIALGILFPLHHTLPSDFTAKDSFVFGFTEGYQTMDVLASVIFAGIIISAVSEKGYRSPEKRSHITLLSGSISTICLLFIYGGLIYLGATSGYLTDNEVSRTDLLLYISHSVLGRWGAMAVALAMGLACLTTAIALTSSVGSFFEELTKGRLPYKAGVILCTLVSIVLSINKVDSIIQYAAYILLFLYPIVFTIILEVLLFGNTVKSRTPYLVSIAVTAVLSFIDSCKTWGVSSLEQVYALKAYLPLDSYSLGWLLPSLLAFLGAAVLQVRGKR</sequence>
<keyword evidence="3" id="KW-0813">Transport</keyword>
<evidence type="ECO:0000256" key="1">
    <source>
        <dbReference type="ARBA" id="ARBA00004651"/>
    </source>
</evidence>
<evidence type="ECO:0000313" key="11">
    <source>
        <dbReference type="Proteomes" id="UP000197007"/>
    </source>
</evidence>
<protein>
    <submittedName>
        <fullName evidence="10">Branched-chain amino acid transport system II carrier protein</fullName>
    </submittedName>
</protein>
<dbReference type="Proteomes" id="UP000197007">
    <property type="component" value="Chromosome"/>
</dbReference>
<feature type="transmembrane region" description="Helical" evidence="9">
    <location>
        <begin position="43"/>
        <end position="63"/>
    </location>
</feature>
<keyword evidence="11" id="KW-1185">Reference proteome</keyword>
<evidence type="ECO:0000313" key="10">
    <source>
        <dbReference type="EMBL" id="ASF41691.1"/>
    </source>
</evidence>